<dbReference type="Gene3D" id="6.10.250.2860">
    <property type="match status" value="1"/>
</dbReference>
<protein>
    <recommendedName>
        <fullName evidence="6">GTPase HflX</fullName>
    </recommendedName>
    <alternativeName>
        <fullName evidence="6">GTP-binding protein HflX</fullName>
    </alternativeName>
</protein>
<dbReference type="InterPro" id="IPR030394">
    <property type="entry name" value="G_HFLX_dom"/>
</dbReference>
<dbReference type="FunFam" id="3.40.50.11060:FF:000001">
    <property type="entry name" value="GTPase HflX"/>
    <property type="match status" value="1"/>
</dbReference>
<dbReference type="PANTHER" id="PTHR10229:SF0">
    <property type="entry name" value="GTP-BINDING PROTEIN 6-RELATED"/>
    <property type="match status" value="1"/>
</dbReference>
<dbReference type="PROSITE" id="PS51705">
    <property type="entry name" value="G_HFLX"/>
    <property type="match status" value="1"/>
</dbReference>
<dbReference type="InterPro" id="IPR042108">
    <property type="entry name" value="GTPase_HflX_N_sf"/>
</dbReference>
<evidence type="ECO:0000256" key="3">
    <source>
        <dbReference type="ARBA" id="ARBA00022741"/>
    </source>
</evidence>
<dbReference type="RefSeq" id="WP_015360358.1">
    <property type="nucleotide sequence ID" value="NZ_CP014672.1"/>
</dbReference>
<dbReference type="PRINTS" id="PR00326">
    <property type="entry name" value="GTP1OBG"/>
</dbReference>
<keyword evidence="7" id="KW-0175">Coiled coil</keyword>
<evidence type="ECO:0000313" key="10">
    <source>
        <dbReference type="Proteomes" id="UP000092971"/>
    </source>
</evidence>
<dbReference type="Gene3D" id="3.40.50.11060">
    <property type="entry name" value="GTPase HflX, N-terminal domain"/>
    <property type="match status" value="1"/>
</dbReference>
<keyword evidence="2" id="KW-0479">Metal-binding</keyword>
<dbReference type="InterPro" id="IPR025121">
    <property type="entry name" value="GTPase_HflX_N"/>
</dbReference>
<comment type="function">
    <text evidence="6">GTPase that associates with the 50S ribosomal subunit and may have a role during protein synthesis or ribosome biogenesis.</text>
</comment>
<dbReference type="InterPro" id="IPR016496">
    <property type="entry name" value="GTPase_HflX"/>
</dbReference>
<evidence type="ECO:0000313" key="9">
    <source>
        <dbReference type="EMBL" id="ANW99902.1"/>
    </source>
</evidence>
<dbReference type="InterPro" id="IPR006073">
    <property type="entry name" value="GTP-bd"/>
</dbReference>
<comment type="similarity">
    <text evidence="6">Belongs to the TRAFAC class OBG-HflX-like GTPase superfamily. HflX GTPase family.</text>
</comment>
<comment type="subcellular location">
    <subcellularLocation>
        <location evidence="6">Cytoplasm</location>
    </subcellularLocation>
    <text evidence="6">May associate with membranes.</text>
</comment>
<feature type="coiled-coil region" evidence="7">
    <location>
        <begin position="344"/>
        <end position="371"/>
    </location>
</feature>
<evidence type="ECO:0000256" key="1">
    <source>
        <dbReference type="ARBA" id="ARBA00022490"/>
    </source>
</evidence>
<keyword evidence="5 6" id="KW-0342">GTP-binding</keyword>
<dbReference type="InterPro" id="IPR027417">
    <property type="entry name" value="P-loop_NTPase"/>
</dbReference>
<reference evidence="9 10" key="1">
    <citation type="submission" date="2016-02" db="EMBL/GenBank/DDBJ databases">
        <title>Comparison of Clostridium stercorarium subspecies using comparative genomics and transcriptomics.</title>
        <authorList>
            <person name="Schellenberg J."/>
            <person name="Thallinger G."/>
            <person name="Levin D.B."/>
            <person name="Zhang X."/>
            <person name="Alvare G."/>
            <person name="Fristensky B."/>
            <person name="Sparling R."/>
        </authorList>
    </citation>
    <scope>NUCLEOTIDE SEQUENCE [LARGE SCALE GENOMIC DNA]</scope>
    <source>
        <strain evidence="9 10">DSM 2910</strain>
    </source>
</reference>
<dbReference type="AlphaFoldDB" id="A0A1B1YGJ5"/>
<dbReference type="NCBIfam" id="TIGR03156">
    <property type="entry name" value="GTP_HflX"/>
    <property type="match status" value="1"/>
</dbReference>
<gene>
    <name evidence="6" type="primary">hflX</name>
    <name evidence="9" type="ORF">CSTERTH_13130</name>
</gene>
<dbReference type="SUPFAM" id="SSF52540">
    <property type="entry name" value="P-loop containing nucleoside triphosphate hydrolases"/>
    <property type="match status" value="1"/>
</dbReference>
<dbReference type="Gene3D" id="3.40.50.300">
    <property type="entry name" value="P-loop containing nucleotide triphosphate hydrolases"/>
    <property type="match status" value="1"/>
</dbReference>
<dbReference type="PANTHER" id="PTHR10229">
    <property type="entry name" value="GTP-BINDING PROTEIN HFLX"/>
    <property type="match status" value="1"/>
</dbReference>
<dbReference type="GO" id="GO:0046872">
    <property type="term" value="F:metal ion binding"/>
    <property type="evidence" value="ECO:0007669"/>
    <property type="project" value="UniProtKB-KW"/>
</dbReference>
<feature type="domain" description="Hflx-type G" evidence="8">
    <location>
        <begin position="378"/>
        <end position="543"/>
    </location>
</feature>
<dbReference type="Pfam" id="PF16360">
    <property type="entry name" value="GTP-bdg_M"/>
    <property type="match status" value="1"/>
</dbReference>
<dbReference type="Pfam" id="PF13167">
    <property type="entry name" value="GTP-bdg_N"/>
    <property type="match status" value="1"/>
</dbReference>
<evidence type="ECO:0000256" key="7">
    <source>
        <dbReference type="SAM" id="Coils"/>
    </source>
</evidence>
<dbReference type="CDD" id="cd01878">
    <property type="entry name" value="HflX"/>
    <property type="match status" value="1"/>
</dbReference>
<dbReference type="EMBL" id="CP014672">
    <property type="protein sequence ID" value="ANW99902.1"/>
    <property type="molecule type" value="Genomic_DNA"/>
</dbReference>
<dbReference type="OrthoDB" id="9812272at2"/>
<keyword evidence="4" id="KW-0460">Magnesium</keyword>
<dbReference type="GO" id="GO:0003924">
    <property type="term" value="F:GTPase activity"/>
    <property type="evidence" value="ECO:0007669"/>
    <property type="project" value="UniProtKB-UniRule"/>
</dbReference>
<dbReference type="InterPro" id="IPR032305">
    <property type="entry name" value="GTP-bd_M"/>
</dbReference>
<keyword evidence="1 6" id="KW-0963">Cytoplasm</keyword>
<keyword evidence="3 6" id="KW-0547">Nucleotide-binding</keyword>
<accession>A0A1B1YGJ5</accession>
<proteinExistence type="inferred from homology"/>
<dbReference type="Proteomes" id="UP000092971">
    <property type="component" value="Chromosome"/>
</dbReference>
<evidence type="ECO:0000256" key="2">
    <source>
        <dbReference type="ARBA" id="ARBA00022723"/>
    </source>
</evidence>
<sequence length="597" mass="66481">MQVNGQTEGLKKGILERLQKIYDMKIPKDQVLTEELTLILAEISSAINREISVLIDRKGNILDVRVGDSNSAAVYPASVRRSESSLSGVRCVHTHPGGRSALSELDISTLKQLHLDMMIALGVSDLKPTDVSCAILTDGMQNVAIYGPFGPFSNRLNEIAEFVYKADKSGKEPAVVQEKRKERALLIGVETPDTPVIMGVSEASISMKELVELAKTAGAEVVDTILQKRPSRDPAYLIGKGKLAEIGRIVQEKEIALVIFDEELSGTQLRNIENFTNTKVVDRTGLILDIFGQRAKSREGQVQVELAQLNYLLPRLQGRGITLSRLGGGIGTRGPGETKLETDRRHIRRRIDYLKKELERIRNQRQTSRRERERNKIPVVALVGYTNAGKSTLLNTLCDADVFAEDKLFATLDTTTRKLKLEEGMTVLLSDTVGFIRKLPHHLVEAFKSTLEEAVLADLLLIVVDASDPFAQDHVRVVNEILSDLGASSKPSVLVWNKWDLVDKDFHTPFFREKPVEVHVSAITGLGLDELKKAIKNCLKPETERVTLHIPFSEGWVLPFLYENGMVSSVDYKDNVTIVEAEIDKKYISRINSFIIN</sequence>
<comment type="subunit">
    <text evidence="6">Monomer. Associates with the 50S ribosomal subunit.</text>
</comment>
<evidence type="ECO:0000256" key="4">
    <source>
        <dbReference type="ARBA" id="ARBA00022842"/>
    </source>
</evidence>
<dbReference type="GO" id="GO:0005737">
    <property type="term" value="C:cytoplasm"/>
    <property type="evidence" value="ECO:0007669"/>
    <property type="project" value="UniProtKB-SubCell"/>
</dbReference>
<evidence type="ECO:0000256" key="5">
    <source>
        <dbReference type="ARBA" id="ARBA00023134"/>
    </source>
</evidence>
<evidence type="ECO:0000256" key="6">
    <source>
        <dbReference type="HAMAP-Rule" id="MF_00900"/>
    </source>
</evidence>
<evidence type="ECO:0000259" key="8">
    <source>
        <dbReference type="PROSITE" id="PS51705"/>
    </source>
</evidence>
<dbReference type="HAMAP" id="MF_00900">
    <property type="entry name" value="GTPase_HflX"/>
    <property type="match status" value="1"/>
</dbReference>
<name>A0A1B1YGJ5_THEST</name>
<organism evidence="9 10">
    <name type="scientific">Thermoclostridium stercorarium subsp. thermolacticum DSM 2910</name>
    <dbReference type="NCBI Taxonomy" id="1121336"/>
    <lineage>
        <taxon>Bacteria</taxon>
        <taxon>Bacillati</taxon>
        <taxon>Bacillota</taxon>
        <taxon>Clostridia</taxon>
        <taxon>Eubacteriales</taxon>
        <taxon>Oscillospiraceae</taxon>
        <taxon>Thermoclostridium</taxon>
    </lineage>
</organism>
<dbReference type="GO" id="GO:0043022">
    <property type="term" value="F:ribosome binding"/>
    <property type="evidence" value="ECO:0007669"/>
    <property type="project" value="TreeGrafter"/>
</dbReference>
<dbReference type="Pfam" id="PF01926">
    <property type="entry name" value="MMR_HSR1"/>
    <property type="match status" value="1"/>
</dbReference>
<dbReference type="GO" id="GO:0005525">
    <property type="term" value="F:GTP binding"/>
    <property type="evidence" value="ECO:0007669"/>
    <property type="project" value="UniProtKB-UniRule"/>
</dbReference>